<comment type="similarity">
    <text evidence="1">Belongs to the ABC transporter superfamily.</text>
</comment>
<dbReference type="GO" id="GO:0005524">
    <property type="term" value="F:ATP binding"/>
    <property type="evidence" value="ECO:0007669"/>
    <property type="project" value="UniProtKB-KW"/>
</dbReference>
<evidence type="ECO:0000256" key="1">
    <source>
        <dbReference type="ARBA" id="ARBA00005417"/>
    </source>
</evidence>
<dbReference type="Proteomes" id="UP000284662">
    <property type="component" value="Unassembled WGS sequence"/>
</dbReference>
<dbReference type="PANTHER" id="PTHR43117">
    <property type="entry name" value="OSMOPROTECTANT IMPORT ATP-BINDING PROTEIN OSMV"/>
    <property type="match status" value="1"/>
</dbReference>
<gene>
    <name evidence="6" type="ORF">DWZ11_06200</name>
</gene>
<name>A0A411ZRJ7_9FIRM</name>
<keyword evidence="2" id="KW-0813">Transport</keyword>
<dbReference type="InterPro" id="IPR003593">
    <property type="entry name" value="AAA+_ATPase"/>
</dbReference>
<dbReference type="PANTHER" id="PTHR43117:SF4">
    <property type="entry name" value="OSMOPROTECTANT IMPORT ATP-BINDING PROTEIN OSMV"/>
    <property type="match status" value="1"/>
</dbReference>
<evidence type="ECO:0000313" key="6">
    <source>
        <dbReference type="EMBL" id="RGQ05488.1"/>
    </source>
</evidence>
<dbReference type="InterPro" id="IPR017871">
    <property type="entry name" value="ABC_transporter-like_CS"/>
</dbReference>
<dbReference type="EMBL" id="QRST01000009">
    <property type="protein sequence ID" value="RGQ05488.1"/>
    <property type="molecule type" value="Genomic_DNA"/>
</dbReference>
<evidence type="ECO:0000256" key="2">
    <source>
        <dbReference type="ARBA" id="ARBA00022448"/>
    </source>
</evidence>
<dbReference type="SUPFAM" id="SSF52540">
    <property type="entry name" value="P-loop containing nucleoside triphosphate hydrolases"/>
    <property type="match status" value="1"/>
</dbReference>
<keyword evidence="3" id="KW-0547">Nucleotide-binding</keyword>
<evidence type="ECO:0000256" key="3">
    <source>
        <dbReference type="ARBA" id="ARBA00022741"/>
    </source>
</evidence>
<dbReference type="GO" id="GO:0016887">
    <property type="term" value="F:ATP hydrolysis activity"/>
    <property type="evidence" value="ECO:0007669"/>
    <property type="project" value="InterPro"/>
</dbReference>
<proteinExistence type="inferred from homology"/>
<organism evidence="6 7">
    <name type="scientific">Megamonas rupellensis</name>
    <dbReference type="NCBI Taxonomy" id="491921"/>
    <lineage>
        <taxon>Bacteria</taxon>
        <taxon>Bacillati</taxon>
        <taxon>Bacillota</taxon>
        <taxon>Negativicutes</taxon>
        <taxon>Selenomonadales</taxon>
        <taxon>Selenomonadaceae</taxon>
        <taxon>Megamonas</taxon>
    </lineage>
</organism>
<evidence type="ECO:0000256" key="4">
    <source>
        <dbReference type="ARBA" id="ARBA00022840"/>
    </source>
</evidence>
<sequence>MDFKEFVETHTIGEIKKEYPQIKDYLDNIGLWNLPDNLTFAKAFEDIDEEDLWQVGIRDGNIADELKKYLSAMQNLENKDEVKVHKLTINGGKNKLGEAENIQVEIFAGQVISIVGPTGSGKSRLLADIECLAQEDTPTKRQILIDDEILDDEARFNLEGKLVAQLSQNMNFIMDITVEDFLTMHAKVRLGKEIENEKAIIAKCFSMANELAGEKFTLDTKVTQLSGGQSRALMIADVACISSSPIVLIDEIENAGIDRQKAIKCLAKSEKIVIMSTHDPLLALNADKRIVIKNGGINKIIETTAKEKACIEKIRQLDETLLNIRSRLRLGDLIENING</sequence>
<dbReference type="RefSeq" id="WP_117976452.1">
    <property type="nucleotide sequence ID" value="NZ_QRST01000009.1"/>
</dbReference>
<feature type="domain" description="ABC transporter" evidence="5">
    <location>
        <begin position="82"/>
        <end position="320"/>
    </location>
</feature>
<comment type="caution">
    <text evidence="6">The sequence shown here is derived from an EMBL/GenBank/DDBJ whole genome shotgun (WGS) entry which is preliminary data.</text>
</comment>
<dbReference type="Gene3D" id="3.40.50.300">
    <property type="entry name" value="P-loop containing nucleotide triphosphate hydrolases"/>
    <property type="match status" value="1"/>
</dbReference>
<accession>A0A411ZRJ7</accession>
<keyword evidence="4 6" id="KW-0067">ATP-binding</keyword>
<reference evidence="6 7" key="1">
    <citation type="submission" date="2018-08" db="EMBL/GenBank/DDBJ databases">
        <title>A genome reference for cultivated species of the human gut microbiota.</title>
        <authorList>
            <person name="Zou Y."/>
            <person name="Xue W."/>
            <person name="Luo G."/>
        </authorList>
    </citation>
    <scope>NUCLEOTIDE SEQUENCE [LARGE SCALE GENOMIC DNA]</scope>
    <source>
        <strain evidence="6 7">AF29-2</strain>
    </source>
</reference>
<dbReference type="SMART" id="SM00382">
    <property type="entry name" value="AAA"/>
    <property type="match status" value="1"/>
</dbReference>
<dbReference type="PROSITE" id="PS00211">
    <property type="entry name" value="ABC_TRANSPORTER_1"/>
    <property type="match status" value="1"/>
</dbReference>
<evidence type="ECO:0000259" key="5">
    <source>
        <dbReference type="PROSITE" id="PS50893"/>
    </source>
</evidence>
<dbReference type="InterPro" id="IPR003439">
    <property type="entry name" value="ABC_transporter-like_ATP-bd"/>
</dbReference>
<dbReference type="AlphaFoldDB" id="A0A411ZRJ7"/>
<evidence type="ECO:0000313" key="7">
    <source>
        <dbReference type="Proteomes" id="UP000284662"/>
    </source>
</evidence>
<dbReference type="Pfam" id="PF00005">
    <property type="entry name" value="ABC_tran"/>
    <property type="match status" value="1"/>
</dbReference>
<dbReference type="PROSITE" id="PS50893">
    <property type="entry name" value="ABC_TRANSPORTER_2"/>
    <property type="match status" value="1"/>
</dbReference>
<protein>
    <submittedName>
        <fullName evidence="6">ABC transporter ATP-binding protein</fullName>
    </submittedName>
</protein>
<dbReference type="InterPro" id="IPR027417">
    <property type="entry name" value="P-loop_NTPase"/>
</dbReference>